<evidence type="ECO:0000313" key="3">
    <source>
        <dbReference type="EMBL" id="MCA9727443.1"/>
    </source>
</evidence>
<gene>
    <name evidence="3" type="ORF">KC729_07155</name>
</gene>
<dbReference type="InterPro" id="IPR001539">
    <property type="entry name" value="Peptidase_U32"/>
</dbReference>
<reference evidence="3" key="1">
    <citation type="submission" date="2020-04" db="EMBL/GenBank/DDBJ databases">
        <authorList>
            <person name="Zhang T."/>
        </authorList>
    </citation>
    <scope>NUCLEOTIDE SEQUENCE</scope>
    <source>
        <strain evidence="3">HKST-UBA01</strain>
    </source>
</reference>
<feature type="compositionally biased region" description="Basic and acidic residues" evidence="1">
    <location>
        <begin position="908"/>
        <end position="918"/>
    </location>
</feature>
<dbReference type="EMBL" id="JAGQHR010000166">
    <property type="protein sequence ID" value="MCA9727443.1"/>
    <property type="molecule type" value="Genomic_DNA"/>
</dbReference>
<feature type="domain" description="Peptidase U32 collagenase" evidence="2">
    <location>
        <begin position="406"/>
        <end position="523"/>
    </location>
</feature>
<accession>A0A956LYA4</accession>
<feature type="region of interest" description="Disordered" evidence="1">
    <location>
        <begin position="522"/>
        <end position="545"/>
    </location>
</feature>
<dbReference type="InterPro" id="IPR020988">
    <property type="entry name" value="Pept_U32_collagenase"/>
</dbReference>
<dbReference type="Pfam" id="PF01136">
    <property type="entry name" value="Peptidase_U32"/>
    <property type="match status" value="2"/>
</dbReference>
<dbReference type="Pfam" id="PF12392">
    <property type="entry name" value="DUF3656"/>
    <property type="match status" value="1"/>
</dbReference>
<dbReference type="InterPro" id="IPR051454">
    <property type="entry name" value="RNA/ubiquinone_mod_enzymes"/>
</dbReference>
<feature type="region of interest" description="Disordered" evidence="1">
    <location>
        <begin position="581"/>
        <end position="602"/>
    </location>
</feature>
<evidence type="ECO:0000313" key="4">
    <source>
        <dbReference type="Proteomes" id="UP000697710"/>
    </source>
</evidence>
<comment type="caution">
    <text evidence="3">The sequence shown here is derived from an EMBL/GenBank/DDBJ whole genome shotgun (WGS) entry which is preliminary data.</text>
</comment>
<sequence length="918" mass="100046">MIKPEVLAPAGSPEALQAAIHAGADAIYLGVTDYNARVRARNFTLEELPETITEAHRWGTRVYVTFNTLVFSDEESAARRALAAIIGAGADALIVQDLGVVRWVRAIAPELPVHASTQMTVTSADGIAPLARLGVRRVILGRELSIPEIARIRAATEMELEVFVHGALCVSYSGQCLSSEAWGGRSANRGQCAQACRLPYDLMVDDRRHDLGDRAYLLSPRDLEGYRRIPELVDVGIATVKIEGRMKGPEYVSAATRLYRSAVDRAWQAIVGPDPGATARRTDRDDLDGLAWQTRQVFSRGASEGFLGGVNHQILVDGRTRSHRGIEIGRVLRIEATPTLAAVIERTEATPLAVGDGLLLAVSPLEEDEQGGRIQDLEELSARTVRIRFPREGGPDLRHVPPGTPVYRTAHPELLQALRRRLPHADRAVDLAIRVRGTAGRPLEVAATDPEGRTVRTSSSIPLATAQKNPLDRERLSEQLGRLGDTRYALAALDLDLESTLFLPVSELNRIRRALVADLEALRSTTPTTPPGRNDDDASPNRSHVAATMAAKVTAAPPESNLPGHAGDSAVAWAVQRAEDHDVATPAPTESGTDGTDRSLPDRDRFEDRVLVLCRDRAQMEAALSSGSRRLGLDFLDLVGLKEATRDARASGASVTLALPRIQKPGEEKIESYFLAREPDALLVRSLASLERLRRLQSADLASHDAASDGPVLIGDVSLNGVNPTSIAVLLELGLDRITPGLDLNGEQLQNLLRQIDPSRVEIPLHHHLPVFHTEHCVFAAFLSDGADFRTCGRPCDRHRIALRDRTGQEHPVIADVGCRNTVFGARPQSTLPYLDRLRRSGVGSFRIELVSESPRETSRILGLYREVWSATRKADDALLELRAEGRYGVSTGSPEPARQLATKPVGGRREAHPSRHR</sequence>
<organism evidence="3 4">
    <name type="scientific">Eiseniibacteriota bacterium</name>
    <dbReference type="NCBI Taxonomy" id="2212470"/>
    <lineage>
        <taxon>Bacteria</taxon>
        <taxon>Candidatus Eiseniibacteriota</taxon>
    </lineage>
</organism>
<proteinExistence type="predicted"/>
<protein>
    <submittedName>
        <fullName evidence="3">U32 family peptidase</fullName>
    </submittedName>
</protein>
<dbReference type="PANTHER" id="PTHR30217">
    <property type="entry name" value="PEPTIDASE U32 FAMILY"/>
    <property type="match status" value="1"/>
</dbReference>
<dbReference type="SUPFAM" id="SSF51395">
    <property type="entry name" value="FMN-linked oxidoreductases"/>
    <property type="match status" value="1"/>
</dbReference>
<evidence type="ECO:0000256" key="1">
    <source>
        <dbReference type="SAM" id="MobiDB-lite"/>
    </source>
</evidence>
<evidence type="ECO:0000259" key="2">
    <source>
        <dbReference type="Pfam" id="PF12392"/>
    </source>
</evidence>
<feature type="region of interest" description="Disordered" evidence="1">
    <location>
        <begin position="888"/>
        <end position="918"/>
    </location>
</feature>
<name>A0A956LYA4_UNCEI</name>
<dbReference type="PANTHER" id="PTHR30217:SF10">
    <property type="entry name" value="23S RRNA 5-HYDROXYCYTIDINE C2501 SYNTHASE"/>
    <property type="match status" value="1"/>
</dbReference>
<dbReference type="Proteomes" id="UP000697710">
    <property type="component" value="Unassembled WGS sequence"/>
</dbReference>
<dbReference type="AlphaFoldDB" id="A0A956LYA4"/>
<reference evidence="3" key="2">
    <citation type="journal article" date="2021" name="Microbiome">
        <title>Successional dynamics and alternative stable states in a saline activated sludge microbial community over 9 years.</title>
        <authorList>
            <person name="Wang Y."/>
            <person name="Ye J."/>
            <person name="Ju F."/>
            <person name="Liu L."/>
            <person name="Boyd J.A."/>
            <person name="Deng Y."/>
            <person name="Parks D.H."/>
            <person name="Jiang X."/>
            <person name="Yin X."/>
            <person name="Woodcroft B.J."/>
            <person name="Tyson G.W."/>
            <person name="Hugenholtz P."/>
            <person name="Polz M.F."/>
            <person name="Zhang T."/>
        </authorList>
    </citation>
    <scope>NUCLEOTIDE SEQUENCE</scope>
    <source>
        <strain evidence="3">HKST-UBA01</strain>
    </source>
</reference>